<evidence type="ECO:0000313" key="2">
    <source>
        <dbReference type="Proteomes" id="UP000327013"/>
    </source>
</evidence>
<dbReference type="EMBL" id="CM017321">
    <property type="protein sequence ID" value="KAE7997833.1"/>
    <property type="molecule type" value="Genomic_DNA"/>
</dbReference>
<dbReference type="PANTHER" id="PTHR47040:SF1">
    <property type="entry name" value="MITOCHONDRIAL ATP-INDEPENDENT INNER MEMBRANE PROTEASE SUBUNIT 2"/>
    <property type="match status" value="1"/>
</dbReference>
<sequence length="206" mass="23236">MISLTTLFRYITHRLEYSVSLSWKNYQKGQISNTEVGDQVFKNLLRGRLTYLHWNKGEGMTPTAGAEGGTLLVRKIPAADPTCVFVGDVVLLKDPQKSDNYLVRRLAATEGYEMVSKDEKDEPFVLEKDQCWVLADNENIKPKQEANDSRTFGPVPMTDIVGRAIYCLRTAVDHGPVQNSPYSMRKDSPVLEVELDVDEMAKNHKA</sequence>
<dbReference type="GO" id="GO:0006465">
    <property type="term" value="P:signal peptide processing"/>
    <property type="evidence" value="ECO:0007669"/>
    <property type="project" value="InterPro"/>
</dbReference>
<dbReference type="Proteomes" id="UP000327013">
    <property type="component" value="Chromosome 1"/>
</dbReference>
<dbReference type="SUPFAM" id="SSF51306">
    <property type="entry name" value="LexA/Signal peptidase"/>
    <property type="match status" value="1"/>
</dbReference>
<dbReference type="PANTHER" id="PTHR47040">
    <property type="entry name" value="OSJNBA0068L06.9 PROTEIN"/>
    <property type="match status" value="1"/>
</dbReference>
<dbReference type="Gene3D" id="2.10.109.10">
    <property type="entry name" value="Umud Fragment, subunit A"/>
    <property type="match status" value="1"/>
</dbReference>
<dbReference type="InterPro" id="IPR036286">
    <property type="entry name" value="LexA/Signal_pep-like_sf"/>
</dbReference>
<dbReference type="InterPro" id="IPR019533">
    <property type="entry name" value="Peptidase_S26"/>
</dbReference>
<dbReference type="InterPro" id="IPR053307">
    <property type="entry name" value="Mitochondrial_IM_protease"/>
</dbReference>
<organism evidence="1 2">
    <name type="scientific">Carpinus fangiana</name>
    <dbReference type="NCBI Taxonomy" id="176857"/>
    <lineage>
        <taxon>Eukaryota</taxon>
        <taxon>Viridiplantae</taxon>
        <taxon>Streptophyta</taxon>
        <taxon>Embryophyta</taxon>
        <taxon>Tracheophyta</taxon>
        <taxon>Spermatophyta</taxon>
        <taxon>Magnoliopsida</taxon>
        <taxon>eudicotyledons</taxon>
        <taxon>Gunneridae</taxon>
        <taxon>Pentapetalae</taxon>
        <taxon>rosids</taxon>
        <taxon>fabids</taxon>
        <taxon>Fagales</taxon>
        <taxon>Betulaceae</taxon>
        <taxon>Carpinus</taxon>
    </lineage>
</organism>
<proteinExistence type="predicted"/>
<gene>
    <name evidence="1" type="ORF">FH972_002434</name>
</gene>
<name>A0A5N6QI02_9ROSI</name>
<keyword evidence="2" id="KW-1185">Reference proteome</keyword>
<dbReference type="GO" id="GO:0004252">
    <property type="term" value="F:serine-type endopeptidase activity"/>
    <property type="evidence" value="ECO:0007669"/>
    <property type="project" value="InterPro"/>
</dbReference>
<evidence type="ECO:0000313" key="1">
    <source>
        <dbReference type="EMBL" id="KAE7997833.1"/>
    </source>
</evidence>
<dbReference type="AlphaFoldDB" id="A0A5N6QI02"/>
<reference evidence="1 2" key="1">
    <citation type="submission" date="2019-06" db="EMBL/GenBank/DDBJ databases">
        <title>A chromosomal-level reference genome of Carpinus fangiana (Coryloideae, Betulaceae).</title>
        <authorList>
            <person name="Yang X."/>
            <person name="Wang Z."/>
            <person name="Zhang L."/>
            <person name="Hao G."/>
            <person name="Liu J."/>
            <person name="Yang Y."/>
        </authorList>
    </citation>
    <scope>NUCLEOTIDE SEQUENCE [LARGE SCALE GENOMIC DNA]</scope>
    <source>
        <strain evidence="1">Cfa_2016G</strain>
        <tissue evidence="1">Leaf</tissue>
    </source>
</reference>
<accession>A0A5N6QI02</accession>
<evidence type="ECO:0008006" key="3">
    <source>
        <dbReference type="Google" id="ProtNLM"/>
    </source>
</evidence>
<dbReference type="OrthoDB" id="308440at2759"/>
<protein>
    <recommendedName>
        <fullName evidence="3">Peptidase S26 domain-containing protein</fullName>
    </recommendedName>
</protein>
<dbReference type="CDD" id="cd06530">
    <property type="entry name" value="S26_SPase_I"/>
    <property type="match status" value="1"/>
</dbReference>